<keyword evidence="1" id="KW-0812">Transmembrane</keyword>
<dbReference type="EMBL" id="JALAOH010000023">
    <property type="protein sequence ID" value="MCY8317139.1"/>
    <property type="molecule type" value="Genomic_DNA"/>
</dbReference>
<evidence type="ECO:0000313" key="3">
    <source>
        <dbReference type="Proteomes" id="UP001067121"/>
    </source>
</evidence>
<evidence type="ECO:0000256" key="1">
    <source>
        <dbReference type="SAM" id="Phobius"/>
    </source>
</evidence>
<gene>
    <name evidence="2" type="ORF">MOC71_10410</name>
</gene>
<keyword evidence="1" id="KW-0472">Membrane</keyword>
<reference evidence="2" key="1">
    <citation type="submission" date="2022-02" db="EMBL/GenBank/DDBJ databases">
        <title>Crop Bioprotection Bacillus Genome Sequencing.</title>
        <authorList>
            <person name="Dunlap C."/>
        </authorList>
    </citation>
    <scope>NUCLEOTIDE SEQUENCE</scope>
    <source>
        <strain evidence="2">98-1</strain>
    </source>
</reference>
<keyword evidence="1" id="KW-1133">Transmembrane helix</keyword>
<dbReference type="InterPro" id="IPR032545">
    <property type="entry name" value="DUF4944"/>
</dbReference>
<evidence type="ECO:0000313" key="2">
    <source>
        <dbReference type="EMBL" id="MCY8317139.1"/>
    </source>
</evidence>
<dbReference type="Pfam" id="PF16302">
    <property type="entry name" value="DUF4944"/>
    <property type="match status" value="1"/>
</dbReference>
<comment type="caution">
    <text evidence="2">The sequence shown here is derived from an EMBL/GenBank/DDBJ whole genome shotgun (WGS) entry which is preliminary data.</text>
</comment>
<sequence>MSSHYKYPLIFTASLLVAFCLIFFSYHLFHDVRLEYPNWQGESKDRNWEAVFTKNEDAPNEYSGNLYWIGDTAQADHTYIESLIVKKDHEVLLRSHTEIPMRDYSGGTSRDGSAKETSVSFLERLDEHELEGHDITVEVIWKQGDHATASQFSLNEKTLFDH</sequence>
<dbReference type="AlphaFoldDB" id="A0AAP3CIP8"/>
<proteinExistence type="predicted"/>
<dbReference type="Proteomes" id="UP001067121">
    <property type="component" value="Unassembled WGS sequence"/>
</dbReference>
<protein>
    <submittedName>
        <fullName evidence="2">YdhH/YoaO family protein</fullName>
    </submittedName>
</protein>
<organism evidence="2 3">
    <name type="scientific">Bacillus vallismortis</name>
    <dbReference type="NCBI Taxonomy" id="72361"/>
    <lineage>
        <taxon>Bacteria</taxon>
        <taxon>Bacillati</taxon>
        <taxon>Bacillota</taxon>
        <taxon>Bacilli</taxon>
        <taxon>Bacillales</taxon>
        <taxon>Bacillaceae</taxon>
        <taxon>Bacillus</taxon>
    </lineage>
</organism>
<dbReference type="RefSeq" id="WP_268535157.1">
    <property type="nucleotide sequence ID" value="NZ_JALAKO010000026.1"/>
</dbReference>
<name>A0AAP3CIP8_BACVA</name>
<accession>A0AAP3CIP8</accession>
<feature type="transmembrane region" description="Helical" evidence="1">
    <location>
        <begin position="7"/>
        <end position="29"/>
    </location>
</feature>